<dbReference type="PANTHER" id="PTHR11178:SF1">
    <property type="entry name" value="NFU1 IRON-SULFUR CLUSTER SCAFFOLD HOMOLOG, MITOCHONDRIAL"/>
    <property type="match status" value="1"/>
</dbReference>
<dbReference type="Pfam" id="PF01106">
    <property type="entry name" value="NifU"/>
    <property type="match status" value="1"/>
</dbReference>
<dbReference type="EMBL" id="QGNW01001552">
    <property type="protein sequence ID" value="RVW36976.1"/>
    <property type="molecule type" value="Genomic_DNA"/>
</dbReference>
<dbReference type="InterPro" id="IPR034904">
    <property type="entry name" value="FSCA_dom_sf"/>
</dbReference>
<reference evidence="3 4" key="1">
    <citation type="journal article" date="2018" name="PLoS Genet.">
        <title>Population sequencing reveals clonal diversity and ancestral inbreeding in the grapevine cultivar Chardonnay.</title>
        <authorList>
            <person name="Roach M.J."/>
            <person name="Johnson D.L."/>
            <person name="Bohlmann J."/>
            <person name="van Vuuren H.J."/>
            <person name="Jones S.J."/>
            <person name="Pretorius I.S."/>
            <person name="Schmidt S.A."/>
            <person name="Borneman A.R."/>
        </authorList>
    </citation>
    <scope>NUCLEOTIDE SEQUENCE [LARGE SCALE GENOMIC DNA]</scope>
    <source>
        <strain evidence="4">cv. Chardonnay</strain>
        <tissue evidence="3">Leaf</tissue>
    </source>
</reference>
<dbReference type="AlphaFoldDB" id="A0A438DNF6"/>
<dbReference type="PANTHER" id="PTHR11178">
    <property type="entry name" value="IRON-SULFUR CLUSTER SCAFFOLD PROTEIN NFU-RELATED"/>
    <property type="match status" value="1"/>
</dbReference>
<dbReference type="FunFam" id="3.30.300.130:FF:000001">
    <property type="entry name" value="NFU1 iron-sulfur cluster scaffold"/>
    <property type="match status" value="1"/>
</dbReference>
<dbReference type="Proteomes" id="UP000288805">
    <property type="component" value="Unassembled WGS sequence"/>
</dbReference>
<evidence type="ECO:0000313" key="3">
    <source>
        <dbReference type="EMBL" id="RVW36976.1"/>
    </source>
</evidence>
<gene>
    <name evidence="3" type="primary">NIFU4_3</name>
    <name evidence="3" type="ORF">CK203_103680</name>
</gene>
<comment type="caution">
    <text evidence="3">The sequence shown here is derived from an EMBL/GenBank/DDBJ whole genome shotgun (WGS) entry which is preliminary data.</text>
</comment>
<dbReference type="SUPFAM" id="SSF117916">
    <property type="entry name" value="Fe-S cluster assembly (FSCA) domain-like"/>
    <property type="match status" value="1"/>
</dbReference>
<protein>
    <submittedName>
        <fullName evidence="3">NifU-like protein 4, mitochondrial</fullName>
    </submittedName>
</protein>
<dbReference type="GO" id="GO:0051536">
    <property type="term" value="F:iron-sulfur cluster binding"/>
    <property type="evidence" value="ECO:0007669"/>
    <property type="project" value="InterPro"/>
</dbReference>
<feature type="domain" description="NIF system FeS cluster assembly NifU C-terminal" evidence="2">
    <location>
        <begin position="79"/>
        <end position="145"/>
    </location>
</feature>
<sequence length="237" mass="25877">MAKAYKAAASEVAGCVHKEKQGGLGCRCLSSLRKALLCKWSWRYANEKGTFLIQVIEEKYGKGGGWWSCKDDSETVAMIKELLETRIRPAVQDDGGDIEYRGFDPETGIVKLKMQGACSGCPSSSVTLKSGIENMLMHYVPEVIQEVTSLQFPVLVDGMLRLPKECPRGRAVSFLIFGSSKSRVTGSPVPNTGGWSTWDSNHPFPTYSDASAIHPSLLEAKENKFGKASSKGKSSHH</sequence>
<dbReference type="GO" id="GO:0005198">
    <property type="term" value="F:structural molecule activity"/>
    <property type="evidence" value="ECO:0007669"/>
    <property type="project" value="UniProtKB-ARBA"/>
</dbReference>
<name>A0A438DNF6_VITVI</name>
<accession>A0A438DNF6</accession>
<comment type="similarity">
    <text evidence="1">Belongs to the NifU family.</text>
</comment>
<proteinExistence type="inferred from homology"/>
<evidence type="ECO:0000313" key="4">
    <source>
        <dbReference type="Proteomes" id="UP000288805"/>
    </source>
</evidence>
<dbReference type="InterPro" id="IPR001075">
    <property type="entry name" value="NIF_FeS_clus_asmbl_NifU_C"/>
</dbReference>
<organism evidence="3 4">
    <name type="scientific">Vitis vinifera</name>
    <name type="common">Grape</name>
    <dbReference type="NCBI Taxonomy" id="29760"/>
    <lineage>
        <taxon>Eukaryota</taxon>
        <taxon>Viridiplantae</taxon>
        <taxon>Streptophyta</taxon>
        <taxon>Embryophyta</taxon>
        <taxon>Tracheophyta</taxon>
        <taxon>Spermatophyta</taxon>
        <taxon>Magnoliopsida</taxon>
        <taxon>eudicotyledons</taxon>
        <taxon>Gunneridae</taxon>
        <taxon>Pentapetalae</taxon>
        <taxon>rosids</taxon>
        <taxon>Vitales</taxon>
        <taxon>Vitaceae</taxon>
        <taxon>Viteae</taxon>
        <taxon>Vitis</taxon>
    </lineage>
</organism>
<evidence type="ECO:0000256" key="1">
    <source>
        <dbReference type="ARBA" id="ARBA00006420"/>
    </source>
</evidence>
<evidence type="ECO:0000259" key="2">
    <source>
        <dbReference type="Pfam" id="PF01106"/>
    </source>
</evidence>
<dbReference type="GO" id="GO:0005506">
    <property type="term" value="F:iron ion binding"/>
    <property type="evidence" value="ECO:0007669"/>
    <property type="project" value="InterPro"/>
</dbReference>
<dbReference type="Gene3D" id="3.30.300.130">
    <property type="entry name" value="Fe-S cluster assembly (FSCA)"/>
    <property type="match status" value="1"/>
</dbReference>
<dbReference type="GO" id="GO:0016226">
    <property type="term" value="P:iron-sulfur cluster assembly"/>
    <property type="evidence" value="ECO:0007669"/>
    <property type="project" value="InterPro"/>
</dbReference>